<evidence type="ECO:0000313" key="1">
    <source>
        <dbReference type="EMBL" id="AHE55217.1"/>
    </source>
</evidence>
<dbReference type="AlphaFoldDB" id="W0AFA5"/>
<proteinExistence type="predicted"/>
<reference evidence="1 2" key="1">
    <citation type="submission" date="2013-07" db="EMBL/GenBank/DDBJ databases">
        <title>Completed genome of Sphingomonas sanxanigenens NX02.</title>
        <authorList>
            <person name="Ma T."/>
            <person name="Huang H."/>
            <person name="Wu M."/>
            <person name="Li X."/>
            <person name="Li G."/>
        </authorList>
    </citation>
    <scope>NUCLEOTIDE SEQUENCE [LARGE SCALE GENOMIC DNA]</scope>
    <source>
        <strain evidence="1 2">NX02</strain>
    </source>
</reference>
<dbReference type="KEGG" id="ssan:NX02_17715"/>
<name>W0AFA5_9SPHN</name>
<dbReference type="Proteomes" id="UP000018851">
    <property type="component" value="Chromosome"/>
</dbReference>
<dbReference type="EMBL" id="CP006644">
    <property type="protein sequence ID" value="AHE55217.1"/>
    <property type="molecule type" value="Genomic_DNA"/>
</dbReference>
<keyword evidence="2" id="KW-1185">Reference proteome</keyword>
<accession>W0AFA5</accession>
<dbReference type="OrthoDB" id="9843487at2"/>
<evidence type="ECO:0000313" key="2">
    <source>
        <dbReference type="Proteomes" id="UP000018851"/>
    </source>
</evidence>
<gene>
    <name evidence="1" type="ORF">NX02_17715</name>
</gene>
<dbReference type="STRING" id="1123269.NX02_17715"/>
<organism evidence="1 2">
    <name type="scientific">Sphingomonas sanxanigenens DSM 19645 = NX02</name>
    <dbReference type="NCBI Taxonomy" id="1123269"/>
    <lineage>
        <taxon>Bacteria</taxon>
        <taxon>Pseudomonadati</taxon>
        <taxon>Pseudomonadota</taxon>
        <taxon>Alphaproteobacteria</taxon>
        <taxon>Sphingomonadales</taxon>
        <taxon>Sphingomonadaceae</taxon>
        <taxon>Sphingomonas</taxon>
    </lineage>
</organism>
<dbReference type="HOGENOM" id="CLU_2453080_0_0_5"/>
<protein>
    <submittedName>
        <fullName evidence="1">Uncharacterized protein</fullName>
    </submittedName>
</protein>
<sequence length="89" mass="9893">MQLGKRTMNLTLAVLLITILILSAALYRSARRPLVPPEDAPLVQKARRDSLKIFPRGDANRASSFAIVMRLEDRSCVELRSRATDKAGT</sequence>